<gene>
    <name evidence="2" type="ordered locus">CCA_00245</name>
</gene>
<dbReference type="EMBL" id="AE015925">
    <property type="protein sequence ID" value="AAP04996.1"/>
    <property type="molecule type" value="Genomic_DNA"/>
</dbReference>
<dbReference type="Proteomes" id="UP000002193">
    <property type="component" value="Chromosome"/>
</dbReference>
<reference evidence="2 3" key="1">
    <citation type="journal article" date="2003" name="Nucleic Acids Res.">
        <title>Genome sequence of Chlamydophila caviae (Chlamydia psittaci GPIC): examining the role of niche-specific genes in the evolution of the Chlamydiaceae.</title>
        <authorList>
            <person name="Read T.D."/>
            <person name="Myers G.S.A."/>
            <person name="Brunham R.C."/>
            <person name="Nelson W.C."/>
            <person name="Paulsen I.T."/>
            <person name="Heidelberg J.F."/>
            <person name="Holtzapple E.K."/>
            <person name="Khouri H.M."/>
            <person name="Federova N.B."/>
            <person name="Carty H.A."/>
            <person name="Umayam L.A."/>
            <person name="Haft D.H."/>
            <person name="Peterson J.D."/>
            <person name="Beanan M.J."/>
            <person name="White O."/>
            <person name="Salzberg S.L."/>
            <person name="Hsia R.-C."/>
            <person name="McClarty G."/>
            <person name="Rank R.G."/>
            <person name="Bavoil P.M."/>
            <person name="Fraser C.M."/>
        </authorList>
    </citation>
    <scope>NUCLEOTIDE SEQUENCE [LARGE SCALE GENOMIC DNA]</scope>
    <source>
        <strain evidence="3">ATCC VR-813 / DSM 19441 / 03DC25 / GPIC</strain>
    </source>
</reference>
<feature type="compositionally biased region" description="Polar residues" evidence="1">
    <location>
        <begin position="1"/>
        <end position="12"/>
    </location>
</feature>
<evidence type="ECO:0000256" key="1">
    <source>
        <dbReference type="SAM" id="MobiDB-lite"/>
    </source>
</evidence>
<feature type="compositionally biased region" description="Basic and acidic residues" evidence="1">
    <location>
        <begin position="19"/>
        <end position="34"/>
    </location>
</feature>
<feature type="region of interest" description="Disordered" evidence="1">
    <location>
        <begin position="142"/>
        <end position="164"/>
    </location>
</feature>
<feature type="region of interest" description="Disordered" evidence="1">
    <location>
        <begin position="328"/>
        <end position="404"/>
    </location>
</feature>
<dbReference type="HOGENOM" id="CLU_692039_0_0_0"/>
<evidence type="ECO:0000313" key="2">
    <source>
        <dbReference type="EMBL" id="AAP04996.1"/>
    </source>
</evidence>
<keyword evidence="3" id="KW-1185">Reference proteome</keyword>
<dbReference type="STRING" id="227941.CCA_00245"/>
<sequence length="404" mass="44413">MSSVSGNLGQNPNPIPEDPNNRLDNAEASSRDQGEGAASGVTETGLSVDVVSTGQVSTISPAISGIQNIASEIMAVGVPTALPPTLPEAAGFVEEVATDFFDDDGLSREDSENLEEAAADLFAGVSESKELVDGLRGRLANFQKTQPGTTKQTSRKSRLEEGEDVPDLEEQFLDLRRNYAVLNGRANQLESNTSRFMADLANMHRTLMNVSLEEFYGIFGGESDRFRADLQSLGIIYDNGGWRIYSQGVIPRLTLEAQNLRTALENLYIPTEEEFIKAATEDISCCRALINRLKALWNTLVQMFHALYDKALFYLFWLAKKIRRQQPLTSQGEKNPKFENPFASTSGSTGESESTASVRSSVSGRGDISDEEMIRRPEDNTVETQDVDNQDEESREDTEGNSQD</sequence>
<name>Q824A8_CHLCV</name>
<proteinExistence type="predicted"/>
<dbReference type="KEGG" id="cca:CCA_00245"/>
<feature type="compositionally biased region" description="Polar residues" evidence="1">
    <location>
        <begin position="142"/>
        <end position="152"/>
    </location>
</feature>
<feature type="compositionally biased region" description="Acidic residues" evidence="1">
    <location>
        <begin position="385"/>
        <end position="396"/>
    </location>
</feature>
<feature type="compositionally biased region" description="Low complexity" evidence="1">
    <location>
        <begin position="343"/>
        <end position="366"/>
    </location>
</feature>
<accession>Q824A8</accession>
<evidence type="ECO:0000313" key="3">
    <source>
        <dbReference type="Proteomes" id="UP000002193"/>
    </source>
</evidence>
<organism evidence="2 3">
    <name type="scientific">Chlamydia caviae (strain ATCC VR-813 / DSM 19441 / 03DC25 / GPIC)</name>
    <name type="common">Chlamydophila caviae</name>
    <dbReference type="NCBI Taxonomy" id="227941"/>
    <lineage>
        <taxon>Bacteria</taxon>
        <taxon>Pseudomonadati</taxon>
        <taxon>Chlamydiota</taxon>
        <taxon>Chlamydiia</taxon>
        <taxon>Chlamydiales</taxon>
        <taxon>Chlamydiaceae</taxon>
        <taxon>Chlamydia/Chlamydophila group</taxon>
        <taxon>Chlamydia</taxon>
    </lineage>
</organism>
<dbReference type="NCBIfam" id="NF047362">
    <property type="entry name" value="CT392_fam"/>
    <property type="match status" value="1"/>
</dbReference>
<protein>
    <submittedName>
        <fullName evidence="2">Uncharacterized protein</fullName>
    </submittedName>
</protein>
<dbReference type="AlphaFoldDB" id="Q824A8"/>
<dbReference type="RefSeq" id="WP_011006214.1">
    <property type="nucleotide sequence ID" value="NC_003361.3"/>
</dbReference>
<feature type="region of interest" description="Disordered" evidence="1">
    <location>
        <begin position="1"/>
        <end position="45"/>
    </location>
</feature>
<dbReference type="OrthoDB" id="17826at2"/>